<dbReference type="PATRIC" id="fig|1191523.3.peg.1899"/>
<dbReference type="CDD" id="cd00009">
    <property type="entry name" value="AAA"/>
    <property type="match status" value="1"/>
</dbReference>
<evidence type="ECO:0000256" key="10">
    <source>
        <dbReference type="ARBA" id="ARBA00049244"/>
    </source>
</evidence>
<dbReference type="GO" id="GO:0006261">
    <property type="term" value="P:DNA-templated DNA replication"/>
    <property type="evidence" value="ECO:0007669"/>
    <property type="project" value="TreeGrafter"/>
</dbReference>
<keyword evidence="7" id="KW-0862">Zinc</keyword>
<evidence type="ECO:0000256" key="6">
    <source>
        <dbReference type="ARBA" id="ARBA00022741"/>
    </source>
</evidence>
<evidence type="ECO:0000313" key="14">
    <source>
        <dbReference type="Proteomes" id="UP000009011"/>
    </source>
</evidence>
<dbReference type="GO" id="GO:0003677">
    <property type="term" value="F:DNA binding"/>
    <property type="evidence" value="ECO:0007669"/>
    <property type="project" value="InterPro"/>
</dbReference>
<dbReference type="SUPFAM" id="SSF52540">
    <property type="entry name" value="P-loop containing nucleoside triphosphate hydrolases"/>
    <property type="match status" value="1"/>
</dbReference>
<evidence type="ECO:0000256" key="11">
    <source>
        <dbReference type="RuleBase" id="RU364063"/>
    </source>
</evidence>
<reference evidence="13 14" key="1">
    <citation type="journal article" date="2013" name="PLoS ONE">
        <title>Genomic analysis of Melioribacter roseus, facultatively anaerobic organotrophic bacterium representing a novel deep lineage within Bacteriodetes/Chlorobi group.</title>
        <authorList>
            <person name="Kadnikov V.V."/>
            <person name="Mardanov A.V."/>
            <person name="Podosokorskaya O.A."/>
            <person name="Gavrilov S.N."/>
            <person name="Kublanov I.V."/>
            <person name="Beletsky A.V."/>
            <person name="Bonch-Osmolovskaya E.A."/>
            <person name="Ravin N.V."/>
        </authorList>
    </citation>
    <scope>NUCLEOTIDE SEQUENCE [LARGE SCALE GENOMIC DNA]</scope>
    <source>
        <strain evidence="14">JCM 17771 / P3M-2</strain>
    </source>
</reference>
<dbReference type="SMART" id="SM00382">
    <property type="entry name" value="AAA"/>
    <property type="match status" value="1"/>
</dbReference>
<proteinExistence type="inferred from homology"/>
<dbReference type="NCBIfam" id="TIGR02397">
    <property type="entry name" value="dnaX_nterm"/>
    <property type="match status" value="1"/>
</dbReference>
<dbReference type="Gene3D" id="3.40.50.300">
    <property type="entry name" value="P-loop containing nucleotide triphosphate hydrolases"/>
    <property type="match status" value="1"/>
</dbReference>
<dbReference type="CDD" id="cd18137">
    <property type="entry name" value="HLD_clamp_pol_III_gamma_tau"/>
    <property type="match status" value="1"/>
</dbReference>
<keyword evidence="4 11" id="KW-0235">DNA replication</keyword>
<dbReference type="InterPro" id="IPR003593">
    <property type="entry name" value="AAA+_ATPase"/>
</dbReference>
<organism evidence="13 14">
    <name type="scientific">Melioribacter roseus (strain DSM 23840 / JCM 17771 / VKM B-2668 / P3M-2)</name>
    <dbReference type="NCBI Taxonomy" id="1191523"/>
    <lineage>
        <taxon>Bacteria</taxon>
        <taxon>Pseudomonadati</taxon>
        <taxon>Ignavibacteriota</taxon>
        <taxon>Ignavibacteria</taxon>
        <taxon>Ignavibacteriales</taxon>
        <taxon>Melioribacteraceae</taxon>
        <taxon>Melioribacter</taxon>
    </lineage>
</organism>
<dbReference type="Pfam" id="PF13177">
    <property type="entry name" value="DNA_pol3_delta2"/>
    <property type="match status" value="1"/>
</dbReference>
<dbReference type="InterPro" id="IPR045085">
    <property type="entry name" value="HLD_clamp_pol_III_gamma_tau"/>
</dbReference>
<dbReference type="GO" id="GO:0009360">
    <property type="term" value="C:DNA polymerase III complex"/>
    <property type="evidence" value="ECO:0007669"/>
    <property type="project" value="InterPro"/>
</dbReference>
<dbReference type="InterPro" id="IPR022754">
    <property type="entry name" value="DNA_pol_III_gamma-3"/>
</dbReference>
<dbReference type="NCBIfam" id="NF004046">
    <property type="entry name" value="PRK05563.1"/>
    <property type="match status" value="1"/>
</dbReference>
<dbReference type="Proteomes" id="UP000009011">
    <property type="component" value="Chromosome"/>
</dbReference>
<dbReference type="InterPro" id="IPR012763">
    <property type="entry name" value="DNA_pol_III_sug/sutau_N"/>
</dbReference>
<accession>I6ZSL8</accession>
<keyword evidence="3 11" id="KW-0548">Nucleotidyltransferase</keyword>
<dbReference type="NCBIfam" id="TIGR01128">
    <property type="entry name" value="holA"/>
    <property type="match status" value="1"/>
</dbReference>
<dbReference type="HOGENOM" id="CLU_006229_0_3_10"/>
<dbReference type="GO" id="GO:0046872">
    <property type="term" value="F:metal ion binding"/>
    <property type="evidence" value="ECO:0007669"/>
    <property type="project" value="UniProtKB-KW"/>
</dbReference>
<dbReference type="eggNOG" id="COG2812">
    <property type="taxonomic scope" value="Bacteria"/>
</dbReference>
<dbReference type="InterPro" id="IPR050238">
    <property type="entry name" value="DNA_Rep/Repair_Clamp_Loader"/>
</dbReference>
<dbReference type="FunFam" id="1.10.8.60:FF:000013">
    <property type="entry name" value="DNA polymerase III subunit gamma/tau"/>
    <property type="match status" value="1"/>
</dbReference>
<evidence type="ECO:0000256" key="3">
    <source>
        <dbReference type="ARBA" id="ARBA00022695"/>
    </source>
</evidence>
<keyword evidence="9 11" id="KW-0239">DNA-directed DNA polymerase</keyword>
<sequence>MSNFLVTARKWRPQKFEEVVGQEHITTTLKNAIKNNRIAHAYLFAGPRGVGKTTTARILAKVLNCLNPLDGEPCNECEMCKSFHNSQSLDVIEIDGASNRRIEEIRSLRESVKYAPAKGKYKVYIIDEVHMLTPESFNALLKTLEEPPEHTLFIFATTDVHKVPLTIVSRCQRFDFRRIELNTIKDLLSKIAEAEGIQIDDTALSLIAKKADGALRDAESLFDQIISYSGKKVNSEEISQMLNLIDQDIYFRISDAILSKDYNAAFEVTRTIYDNGWNFIDFLNELNEHFRNIFTVVLRKSTDLVEAAELYKEKYLLYKDSFSESDLLRILTFINKTQYEIKSATDQRLKIEIALCQLIGLEKTATISDIIKQISSTPVNRNIDSSPIQNKTQKTSNVRPAYKEEVNVPEVKKFVAPSPKDEKELKGIISKWNEFVEQVKSEKLFFGSLLNKTNPIEFIDNRIVLEVEHPDDFDIINDHKNYLEQKTKEIFGKKIEFNISNAGNSAKSEELNTLAKAVIDKLGGKKI</sequence>
<comment type="subunit">
    <text evidence="11">DNA polymerase III contains a core (composed of alpha, epsilon and theta chains) that associates with a tau subunit. This core dimerizes to form the POLIII' complex. PolIII' associates with the gamma complex (composed of gamma, delta, delta', psi and chi chains) and with the beta chain to form the complete DNA polymerase III complex.</text>
</comment>
<dbReference type="FunFam" id="3.40.50.300:FF:000014">
    <property type="entry name" value="DNA polymerase III subunit gamma/tau"/>
    <property type="match status" value="1"/>
</dbReference>
<dbReference type="Gene3D" id="1.20.272.10">
    <property type="match status" value="1"/>
</dbReference>
<protein>
    <recommendedName>
        <fullName evidence="11">DNA polymerase III subunit gamma/tau</fullName>
        <ecNumber evidence="11">2.7.7.7</ecNumber>
    </recommendedName>
</protein>
<evidence type="ECO:0000256" key="2">
    <source>
        <dbReference type="ARBA" id="ARBA00022679"/>
    </source>
</evidence>
<evidence type="ECO:0000313" key="13">
    <source>
        <dbReference type="EMBL" id="AFN75024.1"/>
    </source>
</evidence>
<feature type="domain" description="AAA+ ATPase" evidence="12">
    <location>
        <begin position="38"/>
        <end position="180"/>
    </location>
</feature>
<dbReference type="Pfam" id="PF12169">
    <property type="entry name" value="DNA_pol3_gamma3"/>
    <property type="match status" value="1"/>
</dbReference>
<dbReference type="KEGG" id="mro:MROS_1790"/>
<evidence type="ECO:0000259" key="12">
    <source>
        <dbReference type="SMART" id="SM00382"/>
    </source>
</evidence>
<evidence type="ECO:0000256" key="1">
    <source>
        <dbReference type="ARBA" id="ARBA00006360"/>
    </source>
</evidence>
<gene>
    <name evidence="11" type="primary">dnaX</name>
    <name evidence="13" type="ordered locus">MROS_1790</name>
</gene>
<evidence type="ECO:0000256" key="8">
    <source>
        <dbReference type="ARBA" id="ARBA00022840"/>
    </source>
</evidence>
<keyword evidence="14" id="KW-1185">Reference proteome</keyword>
<comment type="catalytic activity">
    <reaction evidence="10 11">
        <text>DNA(n) + a 2'-deoxyribonucleoside 5'-triphosphate = DNA(n+1) + diphosphate</text>
        <dbReference type="Rhea" id="RHEA:22508"/>
        <dbReference type="Rhea" id="RHEA-COMP:17339"/>
        <dbReference type="Rhea" id="RHEA-COMP:17340"/>
        <dbReference type="ChEBI" id="CHEBI:33019"/>
        <dbReference type="ChEBI" id="CHEBI:61560"/>
        <dbReference type="ChEBI" id="CHEBI:173112"/>
        <dbReference type="EC" id="2.7.7.7"/>
    </reaction>
</comment>
<dbReference type="InterPro" id="IPR008921">
    <property type="entry name" value="DNA_pol3_clamp-load_cplx_C"/>
</dbReference>
<dbReference type="InterPro" id="IPR027417">
    <property type="entry name" value="P-loop_NTPase"/>
</dbReference>
<dbReference type="GO" id="GO:0005524">
    <property type="term" value="F:ATP binding"/>
    <property type="evidence" value="ECO:0007669"/>
    <property type="project" value="UniProtKB-KW"/>
</dbReference>
<dbReference type="SUPFAM" id="SSF48019">
    <property type="entry name" value="post-AAA+ oligomerization domain-like"/>
    <property type="match status" value="1"/>
</dbReference>
<dbReference type="InterPro" id="IPR005790">
    <property type="entry name" value="DNA_polIII_delta"/>
</dbReference>
<dbReference type="STRING" id="1191523.MROS_1790"/>
<dbReference type="Pfam" id="PF22608">
    <property type="entry name" value="DNAX_ATPase_lid"/>
    <property type="match status" value="1"/>
</dbReference>
<name>I6ZSL8_MELRP</name>
<keyword evidence="8 11" id="KW-0067">ATP-binding</keyword>
<dbReference type="EC" id="2.7.7.7" evidence="11"/>
<evidence type="ECO:0000256" key="4">
    <source>
        <dbReference type="ARBA" id="ARBA00022705"/>
    </source>
</evidence>
<evidence type="ECO:0000256" key="7">
    <source>
        <dbReference type="ARBA" id="ARBA00022833"/>
    </source>
</evidence>
<dbReference type="AlphaFoldDB" id="I6ZSL8"/>
<dbReference type="InterPro" id="IPR001270">
    <property type="entry name" value="ClpA/B"/>
</dbReference>
<dbReference type="EMBL" id="CP003557">
    <property type="protein sequence ID" value="AFN75024.1"/>
    <property type="molecule type" value="Genomic_DNA"/>
</dbReference>
<dbReference type="PRINTS" id="PR00300">
    <property type="entry name" value="CLPPROTEASEA"/>
</dbReference>
<dbReference type="GO" id="GO:0003887">
    <property type="term" value="F:DNA-directed DNA polymerase activity"/>
    <property type="evidence" value="ECO:0007669"/>
    <property type="project" value="UniProtKB-KW"/>
</dbReference>
<dbReference type="RefSeq" id="WP_014856456.1">
    <property type="nucleotide sequence ID" value="NC_018178.1"/>
</dbReference>
<dbReference type="PANTHER" id="PTHR11669">
    <property type="entry name" value="REPLICATION FACTOR C / DNA POLYMERASE III GAMMA-TAU SUBUNIT"/>
    <property type="match status" value="1"/>
</dbReference>
<keyword evidence="6 11" id="KW-0547">Nucleotide-binding</keyword>
<comment type="function">
    <text evidence="11">DNA polymerase III is a complex, multichain enzyme responsible for most of the replicative synthesis in bacteria. This DNA polymerase also exhibits 3' to 5' exonuclease activity.</text>
</comment>
<keyword evidence="5" id="KW-0479">Metal-binding</keyword>
<comment type="similarity">
    <text evidence="1 11">Belongs to the DnaX/STICHEL family.</text>
</comment>
<dbReference type="PANTHER" id="PTHR11669:SF0">
    <property type="entry name" value="PROTEIN STICHEL-LIKE 2"/>
    <property type="match status" value="1"/>
</dbReference>
<evidence type="ECO:0000256" key="5">
    <source>
        <dbReference type="ARBA" id="ARBA00022723"/>
    </source>
</evidence>
<evidence type="ECO:0000256" key="9">
    <source>
        <dbReference type="ARBA" id="ARBA00022932"/>
    </source>
</evidence>
<dbReference type="Gene3D" id="1.10.8.60">
    <property type="match status" value="1"/>
</dbReference>
<keyword evidence="2 11" id="KW-0808">Transferase</keyword>
<dbReference type="OrthoDB" id="9810148at2"/>